<accession>A0A7J0DWH5</accession>
<dbReference type="PANTHER" id="PTHR35275:SF1">
    <property type="entry name" value="OS07G0585900 PROTEIN"/>
    <property type="match status" value="1"/>
</dbReference>
<keyword evidence="4" id="KW-1185">Reference proteome</keyword>
<reference evidence="4" key="1">
    <citation type="submission" date="2019-07" db="EMBL/GenBank/DDBJ databases">
        <title>De Novo Assembly of kiwifruit Actinidia rufa.</title>
        <authorList>
            <person name="Sugita-Konishi S."/>
            <person name="Sato K."/>
            <person name="Mori E."/>
            <person name="Abe Y."/>
            <person name="Kisaki G."/>
            <person name="Hamano K."/>
            <person name="Suezawa K."/>
            <person name="Otani M."/>
            <person name="Fukuda T."/>
            <person name="Manabe T."/>
            <person name="Gomi K."/>
            <person name="Tabuchi M."/>
            <person name="Akimitsu K."/>
            <person name="Kataoka I."/>
        </authorList>
    </citation>
    <scope>NUCLEOTIDE SEQUENCE [LARGE SCALE GENOMIC DNA]</scope>
    <source>
        <strain evidence="4">cv. Fuchu</strain>
    </source>
</reference>
<keyword evidence="2" id="KW-0812">Transmembrane</keyword>
<evidence type="ECO:0000313" key="3">
    <source>
        <dbReference type="EMBL" id="GFS44153.1"/>
    </source>
</evidence>
<dbReference type="OrthoDB" id="1932497at2759"/>
<organism evidence="3 4">
    <name type="scientific">Actinidia rufa</name>
    <dbReference type="NCBI Taxonomy" id="165716"/>
    <lineage>
        <taxon>Eukaryota</taxon>
        <taxon>Viridiplantae</taxon>
        <taxon>Streptophyta</taxon>
        <taxon>Embryophyta</taxon>
        <taxon>Tracheophyta</taxon>
        <taxon>Spermatophyta</taxon>
        <taxon>Magnoliopsida</taxon>
        <taxon>eudicotyledons</taxon>
        <taxon>Gunneridae</taxon>
        <taxon>Pentapetalae</taxon>
        <taxon>asterids</taxon>
        <taxon>Ericales</taxon>
        <taxon>Actinidiaceae</taxon>
        <taxon>Actinidia</taxon>
    </lineage>
</organism>
<keyword evidence="2" id="KW-0472">Membrane</keyword>
<evidence type="ECO:0000313" key="4">
    <source>
        <dbReference type="Proteomes" id="UP000585474"/>
    </source>
</evidence>
<evidence type="ECO:0000256" key="2">
    <source>
        <dbReference type="SAM" id="Phobius"/>
    </source>
</evidence>
<feature type="region of interest" description="Disordered" evidence="1">
    <location>
        <begin position="203"/>
        <end position="257"/>
    </location>
</feature>
<feature type="compositionally biased region" description="Polar residues" evidence="1">
    <location>
        <begin position="127"/>
        <end position="138"/>
    </location>
</feature>
<proteinExistence type="predicted"/>
<dbReference type="InterPro" id="IPR045880">
    <property type="entry name" value="ZCF37"/>
</dbReference>
<feature type="region of interest" description="Disordered" evidence="1">
    <location>
        <begin position="111"/>
        <end position="147"/>
    </location>
</feature>
<name>A0A7J0DWH5_9ERIC</name>
<comment type="caution">
    <text evidence="3">The sequence shown here is derived from an EMBL/GenBank/DDBJ whole genome shotgun (WGS) entry which is preliminary data.</text>
</comment>
<dbReference type="EMBL" id="BJWL01000433">
    <property type="protein sequence ID" value="GFS44153.1"/>
    <property type="molecule type" value="Genomic_DNA"/>
</dbReference>
<dbReference type="Proteomes" id="UP000585474">
    <property type="component" value="Unassembled WGS sequence"/>
</dbReference>
<sequence>MVYPFICGSASLNHQLEDDLDEVISPSSTPPRPSKHRRLSSFCRRKASKNPYSNRGLDKFSALLAELDDKRQRIYTQAGADEISFVRFVYSGSNDCKPIVVKAKDHKQLHQEKARGAPHVESIISDEPSSNLGNEVNPSSNDGSGGGDKRKGFEWEFLRVDVWRRPYFYLGVVVILILVLLAVFGKSFAILCTSLGWYVVPSMKGGSTSSSSKRPRKKKDYAKREKKIVHSDGWDSPTSVITGGDFSPRQHGHRKSF</sequence>
<evidence type="ECO:0000256" key="1">
    <source>
        <dbReference type="SAM" id="MobiDB-lite"/>
    </source>
</evidence>
<gene>
    <name evidence="3" type="ORF">Acr_00g0088800</name>
</gene>
<protein>
    <submittedName>
        <fullName evidence="3">Similar to ZCF37</fullName>
    </submittedName>
</protein>
<feature type="compositionally biased region" description="Basic residues" evidence="1">
    <location>
        <begin position="213"/>
        <end position="227"/>
    </location>
</feature>
<dbReference type="PANTHER" id="PTHR35275">
    <property type="entry name" value="ZCF37"/>
    <property type="match status" value="1"/>
</dbReference>
<feature type="transmembrane region" description="Helical" evidence="2">
    <location>
        <begin position="167"/>
        <end position="200"/>
    </location>
</feature>
<keyword evidence="2" id="KW-1133">Transmembrane helix</keyword>
<dbReference type="AlphaFoldDB" id="A0A7J0DWH5"/>
<feature type="compositionally biased region" description="Low complexity" evidence="1">
    <location>
        <begin position="203"/>
        <end position="212"/>
    </location>
</feature>